<evidence type="ECO:0000256" key="1">
    <source>
        <dbReference type="ARBA" id="ARBA00004571"/>
    </source>
</evidence>
<dbReference type="InterPro" id="IPR057556">
    <property type="entry name" value="TPR_Slam"/>
</dbReference>
<gene>
    <name evidence="11" type="ORF">H3L94_03035</name>
</gene>
<dbReference type="KEGG" id="nsg:H3L94_03035"/>
<evidence type="ECO:0000256" key="7">
    <source>
        <dbReference type="ARBA" id="ARBA00023609"/>
    </source>
</evidence>
<keyword evidence="4 8" id="KW-0732">Signal</keyword>
<feature type="domain" description="Surface lipoprotein assembly modifier C-terminal" evidence="9">
    <location>
        <begin position="200"/>
        <end position="516"/>
    </location>
</feature>
<dbReference type="Proteomes" id="UP000514752">
    <property type="component" value="Chromosome"/>
</dbReference>
<keyword evidence="3" id="KW-0812">Transmembrane</keyword>
<evidence type="ECO:0000313" key="12">
    <source>
        <dbReference type="Proteomes" id="UP000514752"/>
    </source>
</evidence>
<name>A0A7D7SHP3_9NEIS</name>
<feature type="domain" description="Surface lipoprotein assembly modifier N-terminal TPR repeats region" evidence="10">
    <location>
        <begin position="69"/>
        <end position="169"/>
    </location>
</feature>
<evidence type="ECO:0000259" key="10">
    <source>
        <dbReference type="Pfam" id="PF24575"/>
    </source>
</evidence>
<evidence type="ECO:0000259" key="9">
    <source>
        <dbReference type="Pfam" id="PF04575"/>
    </source>
</evidence>
<protein>
    <submittedName>
        <fullName evidence="11">DUF560 domain-containing protein</fullName>
    </submittedName>
</protein>
<dbReference type="InterPro" id="IPR007655">
    <property type="entry name" value="Slam_C"/>
</dbReference>
<dbReference type="AlphaFoldDB" id="A0A7D7SHP3"/>
<organism evidence="11 12">
    <name type="scientific">Neisseria shayeganii</name>
    <dbReference type="NCBI Taxonomy" id="607712"/>
    <lineage>
        <taxon>Bacteria</taxon>
        <taxon>Pseudomonadati</taxon>
        <taxon>Pseudomonadota</taxon>
        <taxon>Betaproteobacteria</taxon>
        <taxon>Neisseriales</taxon>
        <taxon>Neisseriaceae</taxon>
        <taxon>Neisseria</taxon>
    </lineage>
</organism>
<comment type="subcellular location">
    <subcellularLocation>
        <location evidence="1">Cell outer membrane</location>
        <topology evidence="1">Multi-pass membrane protein</topology>
    </subcellularLocation>
</comment>
<comment type="similarity">
    <text evidence="7">Belongs to the Slam family.</text>
</comment>
<evidence type="ECO:0000256" key="2">
    <source>
        <dbReference type="ARBA" id="ARBA00022452"/>
    </source>
</evidence>
<feature type="chain" id="PRO_5028485050" evidence="8">
    <location>
        <begin position="23"/>
        <end position="516"/>
    </location>
</feature>
<evidence type="ECO:0000256" key="3">
    <source>
        <dbReference type="ARBA" id="ARBA00022692"/>
    </source>
</evidence>
<reference evidence="11 12" key="1">
    <citation type="submission" date="2020-07" db="EMBL/GenBank/DDBJ databases">
        <title>Genomic diversity of species in the Neisseriaceae family.</title>
        <authorList>
            <person name="Vincent A.T."/>
            <person name="Bernet E."/>
            <person name="Veyrier F.J."/>
        </authorList>
    </citation>
    <scope>NUCLEOTIDE SEQUENCE [LARGE SCALE GENOMIC DNA]</scope>
    <source>
        <strain evidence="11 12">DSM 22244</strain>
    </source>
</reference>
<dbReference type="RefSeq" id="WP_182122606.1">
    <property type="nucleotide sequence ID" value="NZ_CP059567.1"/>
</dbReference>
<keyword evidence="2" id="KW-1134">Transmembrane beta strand</keyword>
<dbReference type="Pfam" id="PF04575">
    <property type="entry name" value="SlipAM"/>
    <property type="match status" value="1"/>
</dbReference>
<keyword evidence="5" id="KW-0472">Membrane</keyword>
<evidence type="ECO:0000256" key="5">
    <source>
        <dbReference type="ARBA" id="ARBA00023136"/>
    </source>
</evidence>
<accession>A0A7D7SHP3</accession>
<evidence type="ECO:0000313" key="11">
    <source>
        <dbReference type="EMBL" id="QMT41032.1"/>
    </source>
</evidence>
<evidence type="ECO:0000256" key="4">
    <source>
        <dbReference type="ARBA" id="ARBA00022729"/>
    </source>
</evidence>
<dbReference type="InterPro" id="IPR011990">
    <property type="entry name" value="TPR-like_helical_dom_sf"/>
</dbReference>
<proteinExistence type="inferred from homology"/>
<keyword evidence="6" id="KW-0998">Cell outer membrane</keyword>
<evidence type="ECO:0000256" key="8">
    <source>
        <dbReference type="SAM" id="SignalP"/>
    </source>
</evidence>
<evidence type="ECO:0000256" key="6">
    <source>
        <dbReference type="ARBA" id="ARBA00023237"/>
    </source>
</evidence>
<feature type="signal peptide" evidence="8">
    <location>
        <begin position="1"/>
        <end position="22"/>
    </location>
</feature>
<sequence length="516" mass="59391">MIFKQISFLILIPTFFPIAAYAETGLPRQEQDQQRFLQSEQRQWIRRLETASPATENKHEQQQTDVPVLSAQDLRGQPELLALMLTQVLNTRQPELLNELIKLYAAEPSADPILLGRAQGMSAKYRGDYNEAIRIYRSLVIATPDDVRIRLDLAAMLAEDRQWHESETVFTEIRRQEDIPSKVDDNIQGYLNAIQQQQAWQWSGGLSPAYDDNINNAAAPHCSVLGCSRELPQSAFGLAYGVQVEKQHALAGHHSLQFQAQLGGTNYYFSRHSAQDSAYGRIGAGWLWQNATQRFTLLPFYQFQLSGTDNFGAHKVQNNRTLRLHMWSHAYGLRAEYNRILSPRWQLNLAAEGYRQHYRLPEQAKRHDGWYTAQNASLAWRAAPLDTVYAGLALHQAFSENKRLHGETNNAAYRRYGLQAGWIHDWAWLGGLSTRVSASVAQRRFKGESLNVTAQGFPLQQRRDREYQYGLAVWHRAWTIWGMTPKLNLSRQEIRSSHTWAQRKNSQVFIELERRF</sequence>
<dbReference type="Pfam" id="PF24575">
    <property type="entry name" value="TPR_Slam"/>
    <property type="match status" value="1"/>
</dbReference>
<dbReference type="Gene3D" id="1.25.40.10">
    <property type="entry name" value="Tetratricopeptide repeat domain"/>
    <property type="match status" value="1"/>
</dbReference>
<dbReference type="EMBL" id="CP059567">
    <property type="protein sequence ID" value="QMT41032.1"/>
    <property type="molecule type" value="Genomic_DNA"/>
</dbReference>
<dbReference type="GO" id="GO:0009279">
    <property type="term" value="C:cell outer membrane"/>
    <property type="evidence" value="ECO:0007669"/>
    <property type="project" value="UniProtKB-SubCell"/>
</dbReference>